<evidence type="ECO:0000259" key="1">
    <source>
        <dbReference type="SMART" id="SM00960"/>
    </source>
</evidence>
<dbReference type="Pfam" id="PF03259">
    <property type="entry name" value="Robl_LC7"/>
    <property type="match status" value="1"/>
</dbReference>
<dbReference type="Proteomes" id="UP000641932">
    <property type="component" value="Unassembled WGS sequence"/>
</dbReference>
<dbReference type="SUPFAM" id="SSF103196">
    <property type="entry name" value="Roadblock/LC7 domain"/>
    <property type="match status" value="1"/>
</dbReference>
<dbReference type="RefSeq" id="WP_189136048.1">
    <property type="nucleotide sequence ID" value="NZ_BMMS01000105.1"/>
</dbReference>
<reference evidence="2" key="2">
    <citation type="submission" date="2020-09" db="EMBL/GenBank/DDBJ databases">
        <authorList>
            <person name="Sun Q."/>
            <person name="Zhou Y."/>
        </authorList>
    </citation>
    <scope>NUCLEOTIDE SEQUENCE</scope>
    <source>
        <strain evidence="2">CGMCC 4.7201</strain>
    </source>
</reference>
<evidence type="ECO:0000313" key="3">
    <source>
        <dbReference type="Proteomes" id="UP000641932"/>
    </source>
</evidence>
<dbReference type="PANTHER" id="PTHR36222:SF1">
    <property type="entry name" value="SERINE PROTEASE INHIBITOR RV3364C"/>
    <property type="match status" value="1"/>
</dbReference>
<accession>A0A917ZZA0</accession>
<proteinExistence type="predicted"/>
<name>A0A917ZZA0_9ACTN</name>
<dbReference type="PANTHER" id="PTHR36222">
    <property type="entry name" value="SERINE PROTEASE INHIBITOR RV3364C"/>
    <property type="match status" value="1"/>
</dbReference>
<dbReference type="EMBL" id="BMMS01000105">
    <property type="protein sequence ID" value="GGP01367.1"/>
    <property type="molecule type" value="Genomic_DNA"/>
</dbReference>
<dbReference type="Gene3D" id="3.30.450.30">
    <property type="entry name" value="Dynein light chain 2a, cytoplasmic"/>
    <property type="match status" value="1"/>
</dbReference>
<gene>
    <name evidence="2" type="ORF">GCM10012280_72050</name>
</gene>
<evidence type="ECO:0000313" key="2">
    <source>
        <dbReference type="EMBL" id="GGP01367.1"/>
    </source>
</evidence>
<feature type="domain" description="Roadblock/LAMTOR2" evidence="1">
    <location>
        <begin position="7"/>
        <end position="97"/>
    </location>
</feature>
<reference evidence="2" key="1">
    <citation type="journal article" date="2014" name="Int. J. Syst. Evol. Microbiol.">
        <title>Complete genome sequence of Corynebacterium casei LMG S-19264T (=DSM 44701T), isolated from a smear-ripened cheese.</title>
        <authorList>
            <consortium name="US DOE Joint Genome Institute (JGI-PGF)"/>
            <person name="Walter F."/>
            <person name="Albersmeier A."/>
            <person name="Kalinowski J."/>
            <person name="Ruckert C."/>
        </authorList>
    </citation>
    <scope>NUCLEOTIDE SEQUENCE</scope>
    <source>
        <strain evidence="2">CGMCC 4.7201</strain>
    </source>
</reference>
<dbReference type="AlphaFoldDB" id="A0A917ZZA0"/>
<dbReference type="SMART" id="SM00960">
    <property type="entry name" value="Robl_LC7"/>
    <property type="match status" value="1"/>
</dbReference>
<organism evidence="2 3">
    <name type="scientific">Wenjunlia tyrosinilytica</name>
    <dbReference type="NCBI Taxonomy" id="1544741"/>
    <lineage>
        <taxon>Bacteria</taxon>
        <taxon>Bacillati</taxon>
        <taxon>Actinomycetota</taxon>
        <taxon>Actinomycetes</taxon>
        <taxon>Kitasatosporales</taxon>
        <taxon>Streptomycetaceae</taxon>
        <taxon>Wenjunlia</taxon>
    </lineage>
</organism>
<sequence>MNRDALLVELHALPERVAGITDTAVATVDGLLVAATGEHVQPETLAALAAAMLGLAQRAAHEVGKGEGAFRETVTRCDSGYIAVYSVGDEALLVVLADRDLNLARLHLEARGAIDRISHILFGEPQPTR</sequence>
<comment type="caution">
    <text evidence="2">The sequence shown here is derived from an EMBL/GenBank/DDBJ whole genome shotgun (WGS) entry which is preliminary data.</text>
</comment>
<protein>
    <submittedName>
        <fullName evidence="2">Dynein regulation protein LC7</fullName>
    </submittedName>
</protein>
<keyword evidence="3" id="KW-1185">Reference proteome</keyword>
<dbReference type="InterPro" id="IPR004942">
    <property type="entry name" value="Roadblock/LAMTOR2_dom"/>
</dbReference>
<dbReference type="InterPro" id="IPR053141">
    <property type="entry name" value="Mycobact_SerProt_Inhib_Rv3364c"/>
</dbReference>